<keyword evidence="9" id="KW-1185">Reference proteome</keyword>
<feature type="transmembrane region" description="Helical" evidence="6">
    <location>
        <begin position="288"/>
        <end position="305"/>
    </location>
</feature>
<organism evidence="8 9">
    <name type="scientific">Terrihabitans rhizophilus</name>
    <dbReference type="NCBI Taxonomy" id="3092662"/>
    <lineage>
        <taxon>Bacteria</taxon>
        <taxon>Pseudomonadati</taxon>
        <taxon>Pseudomonadota</taxon>
        <taxon>Alphaproteobacteria</taxon>
        <taxon>Hyphomicrobiales</taxon>
        <taxon>Terrihabitans</taxon>
    </lineage>
</organism>
<protein>
    <submittedName>
        <fullName evidence="8">MFS transporter</fullName>
    </submittedName>
</protein>
<gene>
    <name evidence="8" type="ORF">SCD90_12140</name>
</gene>
<feature type="transmembrane region" description="Helical" evidence="6">
    <location>
        <begin position="176"/>
        <end position="196"/>
    </location>
</feature>
<feature type="transmembrane region" description="Helical" evidence="6">
    <location>
        <begin position="88"/>
        <end position="107"/>
    </location>
</feature>
<keyword evidence="3 6" id="KW-0812">Transmembrane</keyword>
<dbReference type="PROSITE" id="PS50850">
    <property type="entry name" value="MFS"/>
    <property type="match status" value="1"/>
</dbReference>
<evidence type="ECO:0000313" key="8">
    <source>
        <dbReference type="EMBL" id="MDX6806815.1"/>
    </source>
</evidence>
<evidence type="ECO:0000256" key="5">
    <source>
        <dbReference type="ARBA" id="ARBA00023136"/>
    </source>
</evidence>
<dbReference type="InterPro" id="IPR050189">
    <property type="entry name" value="MFS_Efflux_Transporters"/>
</dbReference>
<evidence type="ECO:0000313" key="9">
    <source>
        <dbReference type="Proteomes" id="UP001274321"/>
    </source>
</evidence>
<dbReference type="RefSeq" id="WP_319844942.1">
    <property type="nucleotide sequence ID" value="NZ_JAXAFJ010000007.1"/>
</dbReference>
<keyword evidence="4 6" id="KW-1133">Transmembrane helix</keyword>
<comment type="subcellular location">
    <subcellularLocation>
        <location evidence="1">Cell membrane</location>
        <topology evidence="1">Multi-pass membrane protein</topology>
    </subcellularLocation>
</comment>
<dbReference type="CDD" id="cd17324">
    <property type="entry name" value="MFS_NepI_like"/>
    <property type="match status" value="1"/>
</dbReference>
<evidence type="ECO:0000256" key="2">
    <source>
        <dbReference type="ARBA" id="ARBA00022475"/>
    </source>
</evidence>
<feature type="transmembrane region" description="Helical" evidence="6">
    <location>
        <begin position="59"/>
        <end position="76"/>
    </location>
</feature>
<comment type="caution">
    <text evidence="8">The sequence shown here is derived from an EMBL/GenBank/DDBJ whole genome shotgun (WGS) entry which is preliminary data.</text>
</comment>
<dbReference type="Gene3D" id="1.20.1250.20">
    <property type="entry name" value="MFS general substrate transporter like domains"/>
    <property type="match status" value="1"/>
</dbReference>
<reference evidence="8 9" key="1">
    <citation type="submission" date="2023-11" db="EMBL/GenBank/DDBJ databases">
        <authorList>
            <person name="Bao R."/>
        </authorList>
    </citation>
    <scope>NUCLEOTIDE SEQUENCE [LARGE SCALE GENOMIC DNA]</scope>
    <source>
        <strain evidence="8 9">PJ23</strain>
    </source>
</reference>
<feature type="domain" description="Major facilitator superfamily (MFS) profile" evidence="7">
    <location>
        <begin position="16"/>
        <end position="398"/>
    </location>
</feature>
<feature type="transmembrane region" description="Helical" evidence="6">
    <location>
        <begin position="311"/>
        <end position="333"/>
    </location>
</feature>
<evidence type="ECO:0000256" key="4">
    <source>
        <dbReference type="ARBA" id="ARBA00022989"/>
    </source>
</evidence>
<dbReference type="SUPFAM" id="SSF103473">
    <property type="entry name" value="MFS general substrate transporter"/>
    <property type="match status" value="1"/>
</dbReference>
<feature type="transmembrane region" description="Helical" evidence="6">
    <location>
        <begin position="113"/>
        <end position="135"/>
    </location>
</feature>
<name>A0ABU4RT06_9HYPH</name>
<feature type="transmembrane region" description="Helical" evidence="6">
    <location>
        <begin position="21"/>
        <end position="39"/>
    </location>
</feature>
<dbReference type="Proteomes" id="UP001274321">
    <property type="component" value="Unassembled WGS sequence"/>
</dbReference>
<evidence type="ECO:0000259" key="7">
    <source>
        <dbReference type="PROSITE" id="PS50850"/>
    </source>
</evidence>
<dbReference type="InterPro" id="IPR011701">
    <property type="entry name" value="MFS"/>
</dbReference>
<feature type="transmembrane region" description="Helical" evidence="6">
    <location>
        <begin position="225"/>
        <end position="249"/>
    </location>
</feature>
<feature type="transmembrane region" description="Helical" evidence="6">
    <location>
        <begin position="261"/>
        <end position="281"/>
    </location>
</feature>
<proteinExistence type="predicted"/>
<evidence type="ECO:0000256" key="6">
    <source>
        <dbReference type="SAM" id="Phobius"/>
    </source>
</evidence>
<dbReference type="PANTHER" id="PTHR43124:SF3">
    <property type="entry name" value="CHLORAMPHENICOL EFFLUX PUMP RV0191"/>
    <property type="match status" value="1"/>
</dbReference>
<feature type="transmembrane region" description="Helical" evidence="6">
    <location>
        <begin position="345"/>
        <end position="369"/>
    </location>
</feature>
<dbReference type="EMBL" id="JAXAFJ010000007">
    <property type="protein sequence ID" value="MDX6806815.1"/>
    <property type="molecule type" value="Genomic_DNA"/>
</dbReference>
<dbReference type="Pfam" id="PF07690">
    <property type="entry name" value="MFS_1"/>
    <property type="match status" value="1"/>
</dbReference>
<keyword evidence="5 6" id="KW-0472">Membrane</keyword>
<feature type="transmembrane region" description="Helical" evidence="6">
    <location>
        <begin position="375"/>
        <end position="394"/>
    </location>
</feature>
<accession>A0ABU4RT06</accession>
<dbReference type="InterPro" id="IPR020846">
    <property type="entry name" value="MFS_dom"/>
</dbReference>
<keyword evidence="2" id="KW-1003">Cell membrane</keyword>
<feature type="transmembrane region" description="Helical" evidence="6">
    <location>
        <begin position="147"/>
        <end position="170"/>
    </location>
</feature>
<dbReference type="PANTHER" id="PTHR43124">
    <property type="entry name" value="PURINE EFFLUX PUMP PBUE"/>
    <property type="match status" value="1"/>
</dbReference>
<evidence type="ECO:0000256" key="3">
    <source>
        <dbReference type="ARBA" id="ARBA00022692"/>
    </source>
</evidence>
<evidence type="ECO:0000256" key="1">
    <source>
        <dbReference type="ARBA" id="ARBA00004651"/>
    </source>
</evidence>
<dbReference type="InterPro" id="IPR036259">
    <property type="entry name" value="MFS_trans_sf"/>
</dbReference>
<sequence length="400" mass="41910">MTINTGQPAHPRQAVAVNPTLLTAILCVCGIGVVSQLYIPIPLIGFISERYGVTGDQAALAGSLFGFPYAAAFLFFGPWSDQVGRRFVLVLGFSLLAISSLLVAFAPGFSTMLLARAVQGFCAASFSPVALAYVADATEAKARAMSVALLTTSLFLAGILGQVYASAMALHFGWEALFATTTVFYVAAALIIRFALPAITPSGGASSFRKIYAAIPGLLTQRRLLAVYLVSFLVLLGFVAFYSGLGPYLSQRFGVAPTEMIWVRAAGLPAMFAAIVVGRLLPRLGGPFFLMAGLIVAAIGFALAAVPGPLAWTVCASVVFVLGTSLMIPSMMFRINELAATGRGAAAALYTLTLFAGASVGVLIGQWAVPMGFTGFSLFMAVLYLAGLIGFRWLNGGREH</sequence>